<dbReference type="InterPro" id="IPR001387">
    <property type="entry name" value="Cro/C1-type_HTH"/>
</dbReference>
<dbReference type="EMBL" id="ACKV01000096">
    <property type="protein sequence ID" value="EEJ41751.1"/>
    <property type="molecule type" value="Genomic_DNA"/>
</dbReference>
<name>C2KLY9_LEUMC</name>
<keyword evidence="1 3" id="KW-0238">DNA-binding</keyword>
<reference evidence="3 4" key="1">
    <citation type="submission" date="2009-04" db="EMBL/GenBank/DDBJ databases">
        <authorList>
            <person name="Qin X."/>
            <person name="Bachman B."/>
            <person name="Battles P."/>
            <person name="Bell A."/>
            <person name="Bess C."/>
            <person name="Bickham C."/>
            <person name="Chaboub L."/>
            <person name="Chen D."/>
            <person name="Coyle M."/>
            <person name="Deiros D.R."/>
            <person name="Dinh H."/>
            <person name="Forbes L."/>
            <person name="Fowler G."/>
            <person name="Francisco L."/>
            <person name="Fu Q."/>
            <person name="Gubbala S."/>
            <person name="Hale W."/>
            <person name="Han Y."/>
            <person name="Hemphill L."/>
            <person name="Highlander S.K."/>
            <person name="Hirani K."/>
            <person name="Hogues M."/>
            <person name="Jackson L."/>
            <person name="Jakkamsetti A."/>
            <person name="Javaid M."/>
            <person name="Jiang H."/>
            <person name="Korchina V."/>
            <person name="Kovar C."/>
            <person name="Lara F."/>
            <person name="Lee S."/>
            <person name="Mata R."/>
            <person name="Mathew T."/>
            <person name="Moen C."/>
            <person name="Morales K."/>
            <person name="Munidasa M."/>
            <person name="Nazareth L."/>
            <person name="Ngo R."/>
            <person name="Nguyen L."/>
            <person name="Okwuonu G."/>
            <person name="Ongeri F."/>
            <person name="Patil S."/>
            <person name="Petrosino J."/>
            <person name="Pham C."/>
            <person name="Pham P."/>
            <person name="Pu L.-L."/>
            <person name="Puazo M."/>
            <person name="Raj R."/>
            <person name="Reid J."/>
            <person name="Rouhana J."/>
            <person name="Saada N."/>
            <person name="Shang Y."/>
            <person name="Simmons D."/>
            <person name="Thornton R."/>
            <person name="Warren J."/>
            <person name="Weissenberger G."/>
            <person name="Zhang J."/>
            <person name="Zhang L."/>
            <person name="Zhou C."/>
            <person name="Zhu D."/>
            <person name="Muzny D."/>
            <person name="Worley K."/>
            <person name="Gibbs R."/>
        </authorList>
    </citation>
    <scope>NUCLEOTIDE SEQUENCE [LARGE SCALE GENOMIC DNA]</scope>
    <source>
        <strain evidence="3 4">ATCC 19254</strain>
    </source>
</reference>
<dbReference type="GO" id="GO:0003677">
    <property type="term" value="F:DNA binding"/>
    <property type="evidence" value="ECO:0007669"/>
    <property type="project" value="UniProtKB-KW"/>
</dbReference>
<accession>C2KLY9</accession>
<comment type="caution">
    <text evidence="3">The sequence shown here is derived from an EMBL/GenBank/DDBJ whole genome shotgun (WGS) entry which is preliminary data.</text>
</comment>
<dbReference type="Gene3D" id="1.10.260.40">
    <property type="entry name" value="lambda repressor-like DNA-binding domains"/>
    <property type="match status" value="1"/>
</dbReference>
<dbReference type="PANTHER" id="PTHR46558">
    <property type="entry name" value="TRACRIPTIONAL REGULATORY PROTEIN-RELATED-RELATED"/>
    <property type="match status" value="1"/>
</dbReference>
<dbReference type="SMART" id="SM00530">
    <property type="entry name" value="HTH_XRE"/>
    <property type="match status" value="1"/>
</dbReference>
<evidence type="ECO:0000313" key="3">
    <source>
        <dbReference type="EMBL" id="EEJ41751.1"/>
    </source>
</evidence>
<dbReference type="PANTHER" id="PTHR46558:SF11">
    <property type="entry name" value="HTH-TYPE TRANSCRIPTIONAL REGULATOR XRE"/>
    <property type="match status" value="1"/>
</dbReference>
<feature type="domain" description="HTH cro/C1-type" evidence="2">
    <location>
        <begin position="23"/>
        <end position="77"/>
    </location>
</feature>
<dbReference type="InterPro" id="IPR010982">
    <property type="entry name" value="Lambda_DNA-bd_dom_sf"/>
</dbReference>
<proteinExistence type="predicted"/>
<dbReference type="CDD" id="cd00093">
    <property type="entry name" value="HTH_XRE"/>
    <property type="match status" value="1"/>
</dbReference>
<evidence type="ECO:0000259" key="2">
    <source>
        <dbReference type="PROSITE" id="PS50943"/>
    </source>
</evidence>
<dbReference type="Proteomes" id="UP000004283">
    <property type="component" value="Unassembled WGS sequence"/>
</dbReference>
<dbReference type="SUPFAM" id="SSF47413">
    <property type="entry name" value="lambda repressor-like DNA-binding domains"/>
    <property type="match status" value="1"/>
</dbReference>
<sequence length="256" mass="30445">SKYVISWYQRIIWETIMEIGNKIKALRKKNGLTQQQFAEKLYISFQSVSNWERHKGYPTTEMMLLIIEKFDLPLDFFIIPPTNSCEDNDEELILLSFLANMHSNREDKPSLKQLEKTSVIAIQKIKQYYPSYDDLFYAVINRIDKDVKIKVETSLSTNDNLISVFINDMAPMLYEKKEELHLLYTRPYIRNIWITFIKSKYLSLITRYNPKFAADILTTEYLIEMLTSFISVWMSQPEPEPLVDFQNRMKKYLSNL</sequence>
<dbReference type="HOGENOM" id="CLU_1083769_0_0_9"/>
<protein>
    <submittedName>
        <fullName evidence="3">DNA-binding helix-turn-helix protein</fullName>
    </submittedName>
</protein>
<dbReference type="Pfam" id="PF01381">
    <property type="entry name" value="HTH_3"/>
    <property type="match status" value="1"/>
</dbReference>
<dbReference type="PROSITE" id="PS50943">
    <property type="entry name" value="HTH_CROC1"/>
    <property type="match status" value="1"/>
</dbReference>
<evidence type="ECO:0000256" key="1">
    <source>
        <dbReference type="ARBA" id="ARBA00023125"/>
    </source>
</evidence>
<gene>
    <name evidence="3" type="ORF">HMPREF0555_1655</name>
</gene>
<feature type="non-terminal residue" evidence="3">
    <location>
        <position position="1"/>
    </location>
</feature>
<evidence type="ECO:0000313" key="4">
    <source>
        <dbReference type="Proteomes" id="UP000004283"/>
    </source>
</evidence>
<dbReference type="AlphaFoldDB" id="C2KLY9"/>
<organism evidence="3 4">
    <name type="scientific">Leuconostoc mesenteroides subsp. cremoris ATCC 19254</name>
    <dbReference type="NCBI Taxonomy" id="586220"/>
    <lineage>
        <taxon>Bacteria</taxon>
        <taxon>Bacillati</taxon>
        <taxon>Bacillota</taxon>
        <taxon>Bacilli</taxon>
        <taxon>Lactobacillales</taxon>
        <taxon>Lactobacillaceae</taxon>
        <taxon>Leuconostoc</taxon>
    </lineage>
</organism>